<keyword evidence="7" id="KW-0547">Nucleotide-binding</keyword>
<keyword evidence="4" id="KW-0963">Cytoplasm</keyword>
<evidence type="ECO:0000256" key="7">
    <source>
        <dbReference type="ARBA" id="ARBA00022741"/>
    </source>
</evidence>
<evidence type="ECO:0000313" key="12">
    <source>
        <dbReference type="Proteomes" id="UP001431963"/>
    </source>
</evidence>
<evidence type="ECO:0000256" key="1">
    <source>
        <dbReference type="ARBA" id="ARBA00004496"/>
    </source>
</evidence>
<dbReference type="Proteomes" id="UP001431963">
    <property type="component" value="Unassembled WGS sequence"/>
</dbReference>
<accession>A0ABU8BX83</accession>
<proteinExistence type="inferred from homology"/>
<dbReference type="Gene3D" id="3.40.50.300">
    <property type="entry name" value="P-loop containing nucleotide triphosphate hydrolases"/>
    <property type="match status" value="1"/>
</dbReference>
<reference evidence="11" key="1">
    <citation type="submission" date="2024-02" db="EMBL/GenBank/DDBJ databases">
        <title>Genome sequences of strain Gemmobacter sp. JM10B15.</title>
        <authorList>
            <person name="Zhang M."/>
        </authorList>
    </citation>
    <scope>NUCLEOTIDE SEQUENCE</scope>
    <source>
        <strain evidence="11">JM10B15</strain>
    </source>
</reference>
<name>A0ABU8BX83_9RHOB</name>
<evidence type="ECO:0000256" key="9">
    <source>
        <dbReference type="ARBA" id="ARBA00022842"/>
    </source>
</evidence>
<evidence type="ECO:0000313" key="11">
    <source>
        <dbReference type="EMBL" id="MEH7829304.1"/>
    </source>
</evidence>
<dbReference type="PANTHER" id="PTHR33540">
    <property type="entry name" value="TRNA THREONYLCARBAMOYLADENOSINE BIOSYNTHESIS PROTEIN TSAE"/>
    <property type="match status" value="1"/>
</dbReference>
<dbReference type="InterPro" id="IPR027417">
    <property type="entry name" value="P-loop_NTPase"/>
</dbReference>
<dbReference type="NCBIfam" id="TIGR00150">
    <property type="entry name" value="T6A_YjeE"/>
    <property type="match status" value="1"/>
</dbReference>
<protein>
    <recommendedName>
        <fullName evidence="3">tRNA threonylcarbamoyladenosine biosynthesis protein TsaE</fullName>
    </recommendedName>
    <alternativeName>
        <fullName evidence="10">t(6)A37 threonylcarbamoyladenosine biosynthesis protein TsaE</fullName>
    </alternativeName>
</protein>
<keyword evidence="12" id="KW-1185">Reference proteome</keyword>
<evidence type="ECO:0000256" key="8">
    <source>
        <dbReference type="ARBA" id="ARBA00022840"/>
    </source>
</evidence>
<evidence type="ECO:0000256" key="6">
    <source>
        <dbReference type="ARBA" id="ARBA00022723"/>
    </source>
</evidence>
<evidence type="ECO:0000256" key="2">
    <source>
        <dbReference type="ARBA" id="ARBA00007599"/>
    </source>
</evidence>
<gene>
    <name evidence="11" type="primary">tsaE</name>
    <name evidence="11" type="ORF">V6590_14205</name>
</gene>
<evidence type="ECO:0000256" key="4">
    <source>
        <dbReference type="ARBA" id="ARBA00022490"/>
    </source>
</evidence>
<comment type="caution">
    <text evidence="11">The sequence shown here is derived from an EMBL/GenBank/DDBJ whole genome shotgun (WGS) entry which is preliminary data.</text>
</comment>
<dbReference type="EMBL" id="JBALHR010000009">
    <property type="protein sequence ID" value="MEH7829304.1"/>
    <property type="molecule type" value="Genomic_DNA"/>
</dbReference>
<comment type="subcellular location">
    <subcellularLocation>
        <location evidence="1">Cytoplasm</location>
    </subcellularLocation>
</comment>
<dbReference type="SUPFAM" id="SSF52540">
    <property type="entry name" value="P-loop containing nucleoside triphosphate hydrolases"/>
    <property type="match status" value="1"/>
</dbReference>
<dbReference type="RefSeq" id="WP_335424214.1">
    <property type="nucleotide sequence ID" value="NZ_JBALHR010000009.1"/>
</dbReference>
<evidence type="ECO:0000256" key="3">
    <source>
        <dbReference type="ARBA" id="ARBA00019010"/>
    </source>
</evidence>
<dbReference type="Pfam" id="PF02367">
    <property type="entry name" value="TsaE"/>
    <property type="match status" value="1"/>
</dbReference>
<dbReference type="InterPro" id="IPR003442">
    <property type="entry name" value="T6A_TsaE"/>
</dbReference>
<organism evidence="11 12">
    <name type="scientific">Gemmobacter denitrificans</name>
    <dbReference type="NCBI Taxonomy" id="3123040"/>
    <lineage>
        <taxon>Bacteria</taxon>
        <taxon>Pseudomonadati</taxon>
        <taxon>Pseudomonadota</taxon>
        <taxon>Alphaproteobacteria</taxon>
        <taxon>Rhodobacterales</taxon>
        <taxon>Paracoccaceae</taxon>
        <taxon>Gemmobacter</taxon>
    </lineage>
</organism>
<keyword evidence="6" id="KW-0479">Metal-binding</keyword>
<keyword evidence="9" id="KW-0460">Magnesium</keyword>
<keyword evidence="8" id="KW-0067">ATP-binding</keyword>
<dbReference type="PANTHER" id="PTHR33540:SF2">
    <property type="entry name" value="TRNA THREONYLCARBAMOYLADENOSINE BIOSYNTHESIS PROTEIN TSAE"/>
    <property type="match status" value="1"/>
</dbReference>
<evidence type="ECO:0000256" key="10">
    <source>
        <dbReference type="ARBA" id="ARBA00032441"/>
    </source>
</evidence>
<comment type="similarity">
    <text evidence="2">Belongs to the TsaE family.</text>
</comment>
<keyword evidence="5" id="KW-0819">tRNA processing</keyword>
<sequence length="154" mass="17025">MTRLDLFLPDDTATTRLGQCWAEQAGPGMTLLLSGQIGAGKTHFARALIQSRLGAGTEVPSPSFTLIQTYEDDRGDIWHVDLYRLSHPDEVIELGLEAAFSSAICLIEWPDRLGKLAPQDAIRLEFYVEGDGRRVVMTGPEPILTRLSDDWGRA</sequence>
<evidence type="ECO:0000256" key="5">
    <source>
        <dbReference type="ARBA" id="ARBA00022694"/>
    </source>
</evidence>